<evidence type="ECO:0000313" key="2">
    <source>
        <dbReference type="Proteomes" id="UP000610746"/>
    </source>
</evidence>
<dbReference type="EMBL" id="JABSNO010000002">
    <property type="protein sequence ID" value="NRS91259.1"/>
    <property type="molecule type" value="Genomic_DNA"/>
</dbReference>
<name>A0A8J8G838_9FLAO</name>
<evidence type="ECO:0000313" key="1">
    <source>
        <dbReference type="EMBL" id="NRS91259.1"/>
    </source>
</evidence>
<protein>
    <submittedName>
        <fullName evidence="1">Uncharacterized protein</fullName>
    </submittedName>
</protein>
<proteinExistence type="predicted"/>
<reference evidence="1" key="1">
    <citation type="submission" date="2020-05" db="EMBL/GenBank/DDBJ databases">
        <title>Genomic Encyclopedia of Type Strains, Phase IV (KMG-V): Genome sequencing to study the core and pangenomes of soil and plant-associated prokaryotes.</title>
        <authorList>
            <person name="Whitman W."/>
        </authorList>
    </citation>
    <scope>NUCLEOTIDE SEQUENCE</scope>
    <source>
        <strain evidence="1">16F</strain>
    </source>
</reference>
<organism evidence="1 2">
    <name type="scientific">Frigoriflavimonas asaccharolytica</name>
    <dbReference type="NCBI Taxonomy" id="2735899"/>
    <lineage>
        <taxon>Bacteria</taxon>
        <taxon>Pseudomonadati</taxon>
        <taxon>Bacteroidota</taxon>
        <taxon>Flavobacteriia</taxon>
        <taxon>Flavobacteriales</taxon>
        <taxon>Weeksellaceae</taxon>
        <taxon>Frigoriflavimonas</taxon>
    </lineage>
</organism>
<dbReference type="AlphaFoldDB" id="A0A8J8G838"/>
<sequence length="110" mass="12991">MTLNLLCIINILTKNSKKFAIPTQKTLIKNKTSESLLFKKYTEYNMAPKEIIHCKTVSIFKMVNFFIAENSNYLAAKIKYYYFQSPNYLLNNIHTTDNKYLRKVHKIVCK</sequence>
<dbReference type="Proteomes" id="UP000610746">
    <property type="component" value="Unassembled WGS sequence"/>
</dbReference>
<accession>A0A8J8G838</accession>
<gene>
    <name evidence="1" type="ORF">HNQ03_000325</name>
</gene>
<comment type="caution">
    <text evidence="1">The sequence shown here is derived from an EMBL/GenBank/DDBJ whole genome shotgun (WGS) entry which is preliminary data.</text>
</comment>
<keyword evidence="2" id="KW-1185">Reference proteome</keyword>